<evidence type="ECO:0000313" key="3">
    <source>
        <dbReference type="Proteomes" id="UP001162131"/>
    </source>
</evidence>
<dbReference type="PRINTS" id="PR00081">
    <property type="entry name" value="GDHRDH"/>
</dbReference>
<dbReference type="SMART" id="SM00822">
    <property type="entry name" value="PKS_KR"/>
    <property type="match status" value="1"/>
</dbReference>
<organism evidence="2 3">
    <name type="scientific">Blepharisma stoltei</name>
    <dbReference type="NCBI Taxonomy" id="1481888"/>
    <lineage>
        <taxon>Eukaryota</taxon>
        <taxon>Sar</taxon>
        <taxon>Alveolata</taxon>
        <taxon>Ciliophora</taxon>
        <taxon>Postciliodesmatophora</taxon>
        <taxon>Heterotrichea</taxon>
        <taxon>Heterotrichida</taxon>
        <taxon>Blepharismidae</taxon>
        <taxon>Blepharisma</taxon>
    </lineage>
</organism>
<dbReference type="InterPro" id="IPR036291">
    <property type="entry name" value="NAD(P)-bd_dom_sf"/>
</dbReference>
<dbReference type="SUPFAM" id="SSF51735">
    <property type="entry name" value="NAD(P)-binding Rossmann-fold domains"/>
    <property type="match status" value="1"/>
</dbReference>
<evidence type="ECO:0000259" key="1">
    <source>
        <dbReference type="SMART" id="SM00822"/>
    </source>
</evidence>
<dbReference type="Pfam" id="PF13561">
    <property type="entry name" value="adh_short_C2"/>
    <property type="match status" value="1"/>
</dbReference>
<sequence length="309" mass="33385">MEASLNLAQKKTTDCLDLKYPDLQGKTIILTGGSSGIGREAAKILLKSGANLILIGRRTQLLDQLDQIPKKKGTLTVHACDLERPNEIKSVISRIVMDNQGKIDGVVNCAGIIESKDFSETTLQEWDMVMNINLRAPMQIISMLIPFMKFTGGSIVNVSASPVPRPKQTIFSVSKACLDSLTQCAALELGGFGIRVNGVAPGITDTSLRMHQVEQRITQAQNDNLMKAAGSETPMKTINTAKNIADSIVWLLSEQSSYVNGEIICVDGGASIKTATSEIAWHLPEPVVTESLLSQGMKALNLGKFFAQK</sequence>
<dbReference type="InterPro" id="IPR057326">
    <property type="entry name" value="KR_dom"/>
</dbReference>
<dbReference type="Proteomes" id="UP001162131">
    <property type="component" value="Unassembled WGS sequence"/>
</dbReference>
<comment type="caution">
    <text evidence="2">The sequence shown here is derived from an EMBL/GenBank/DDBJ whole genome shotgun (WGS) entry which is preliminary data.</text>
</comment>
<evidence type="ECO:0000313" key="2">
    <source>
        <dbReference type="EMBL" id="CAG9316379.1"/>
    </source>
</evidence>
<feature type="domain" description="Ketoreductase" evidence="1">
    <location>
        <begin position="26"/>
        <end position="206"/>
    </location>
</feature>
<dbReference type="EMBL" id="CAJZBQ010000015">
    <property type="protein sequence ID" value="CAG9316379.1"/>
    <property type="molecule type" value="Genomic_DNA"/>
</dbReference>
<keyword evidence="3" id="KW-1185">Reference proteome</keyword>
<dbReference type="FunFam" id="3.40.50.720:FF:000084">
    <property type="entry name" value="Short-chain dehydrogenase reductase"/>
    <property type="match status" value="1"/>
</dbReference>
<dbReference type="InterPro" id="IPR002347">
    <property type="entry name" value="SDR_fam"/>
</dbReference>
<dbReference type="PANTHER" id="PTHR43975">
    <property type="entry name" value="ZGC:101858"/>
    <property type="match status" value="1"/>
</dbReference>
<dbReference type="Gene3D" id="3.40.50.720">
    <property type="entry name" value="NAD(P)-binding Rossmann-like Domain"/>
    <property type="match status" value="1"/>
</dbReference>
<reference evidence="2" key="1">
    <citation type="submission" date="2021-09" db="EMBL/GenBank/DDBJ databases">
        <authorList>
            <consortium name="AG Swart"/>
            <person name="Singh M."/>
            <person name="Singh A."/>
            <person name="Seah K."/>
            <person name="Emmerich C."/>
        </authorList>
    </citation>
    <scope>NUCLEOTIDE SEQUENCE</scope>
    <source>
        <strain evidence="2">ATCC30299</strain>
    </source>
</reference>
<proteinExistence type="predicted"/>
<name>A0AAU9IW37_9CILI</name>
<protein>
    <recommendedName>
        <fullName evidence="1">Ketoreductase domain-containing protein</fullName>
    </recommendedName>
</protein>
<dbReference type="CDD" id="cd05233">
    <property type="entry name" value="SDR_c"/>
    <property type="match status" value="1"/>
</dbReference>
<accession>A0AAU9IW37</accession>
<dbReference type="PRINTS" id="PR00080">
    <property type="entry name" value="SDRFAMILY"/>
</dbReference>
<dbReference type="PANTHER" id="PTHR43975:SF2">
    <property type="entry name" value="EG:BACR7A4.14 PROTEIN-RELATED"/>
    <property type="match status" value="1"/>
</dbReference>
<dbReference type="AlphaFoldDB" id="A0AAU9IW37"/>
<gene>
    <name evidence="2" type="ORF">BSTOLATCC_MIC15810</name>
</gene>